<dbReference type="AlphaFoldDB" id="A0A8K0DKP9"/>
<keyword evidence="2" id="KW-0548">Nucleotidyltransferase</keyword>
<dbReference type="Pfam" id="PF17917">
    <property type="entry name" value="RT_RNaseH"/>
    <property type="match status" value="1"/>
</dbReference>
<evidence type="ECO:0000259" key="8">
    <source>
        <dbReference type="Pfam" id="PF00078"/>
    </source>
</evidence>
<evidence type="ECO:0000256" key="5">
    <source>
        <dbReference type="ARBA" id="ARBA00022801"/>
    </source>
</evidence>
<comment type="caution">
    <text evidence="10">The sequence shown here is derived from an EMBL/GenBank/DDBJ whole genome shotgun (WGS) entry which is preliminary data.</text>
</comment>
<evidence type="ECO:0000259" key="9">
    <source>
        <dbReference type="Pfam" id="PF17917"/>
    </source>
</evidence>
<evidence type="ECO:0000256" key="4">
    <source>
        <dbReference type="ARBA" id="ARBA00022759"/>
    </source>
</evidence>
<feature type="region of interest" description="Disordered" evidence="7">
    <location>
        <begin position="928"/>
        <end position="959"/>
    </location>
</feature>
<dbReference type="EMBL" id="VTPC01000575">
    <property type="protein sequence ID" value="KAF2905267.1"/>
    <property type="molecule type" value="Genomic_DNA"/>
</dbReference>
<dbReference type="Proteomes" id="UP000801492">
    <property type="component" value="Unassembled WGS sequence"/>
</dbReference>
<dbReference type="OrthoDB" id="6740364at2759"/>
<evidence type="ECO:0000256" key="1">
    <source>
        <dbReference type="ARBA" id="ARBA00022679"/>
    </source>
</evidence>
<organism evidence="10 11">
    <name type="scientific">Ignelater luminosus</name>
    <name type="common">Cucubano</name>
    <name type="synonym">Pyrophorus luminosus</name>
    <dbReference type="NCBI Taxonomy" id="2038154"/>
    <lineage>
        <taxon>Eukaryota</taxon>
        <taxon>Metazoa</taxon>
        <taxon>Ecdysozoa</taxon>
        <taxon>Arthropoda</taxon>
        <taxon>Hexapoda</taxon>
        <taxon>Insecta</taxon>
        <taxon>Pterygota</taxon>
        <taxon>Neoptera</taxon>
        <taxon>Endopterygota</taxon>
        <taxon>Coleoptera</taxon>
        <taxon>Polyphaga</taxon>
        <taxon>Elateriformia</taxon>
        <taxon>Elateroidea</taxon>
        <taxon>Elateridae</taxon>
        <taxon>Agrypninae</taxon>
        <taxon>Pyrophorini</taxon>
        <taxon>Ignelater</taxon>
    </lineage>
</organism>
<dbReference type="Pfam" id="PF00078">
    <property type="entry name" value="RVT_1"/>
    <property type="match status" value="1"/>
</dbReference>
<evidence type="ECO:0000313" key="11">
    <source>
        <dbReference type="Proteomes" id="UP000801492"/>
    </source>
</evidence>
<dbReference type="InterPro" id="IPR043502">
    <property type="entry name" value="DNA/RNA_pol_sf"/>
</dbReference>
<dbReference type="Gene3D" id="3.10.20.370">
    <property type="match status" value="1"/>
</dbReference>
<keyword evidence="3" id="KW-0540">Nuclease</keyword>
<dbReference type="Gene3D" id="3.10.10.10">
    <property type="entry name" value="HIV Type 1 Reverse Transcriptase, subunit A, domain 1"/>
    <property type="match status" value="1"/>
</dbReference>
<protein>
    <recommendedName>
        <fullName evidence="12">Reverse transcriptase</fullName>
    </recommendedName>
</protein>
<dbReference type="GO" id="GO:0004519">
    <property type="term" value="F:endonuclease activity"/>
    <property type="evidence" value="ECO:0007669"/>
    <property type="project" value="UniProtKB-KW"/>
</dbReference>
<dbReference type="InterPro" id="IPR000477">
    <property type="entry name" value="RT_dom"/>
</dbReference>
<name>A0A8K0DKP9_IGNLU</name>
<dbReference type="FunFam" id="3.10.20.370:FF:000001">
    <property type="entry name" value="Retrovirus-related Pol polyprotein from transposon 17.6-like protein"/>
    <property type="match status" value="1"/>
</dbReference>
<keyword evidence="11" id="KW-1185">Reference proteome</keyword>
<dbReference type="GO" id="GO:0003964">
    <property type="term" value="F:RNA-directed DNA polymerase activity"/>
    <property type="evidence" value="ECO:0007669"/>
    <property type="project" value="UniProtKB-KW"/>
</dbReference>
<evidence type="ECO:0000256" key="2">
    <source>
        <dbReference type="ARBA" id="ARBA00022695"/>
    </source>
</evidence>
<keyword evidence="4" id="KW-0255">Endonuclease</keyword>
<keyword evidence="5" id="KW-0378">Hydrolase</keyword>
<feature type="compositionally biased region" description="Polar residues" evidence="7">
    <location>
        <begin position="928"/>
        <end position="945"/>
    </location>
</feature>
<evidence type="ECO:0000256" key="7">
    <source>
        <dbReference type="SAM" id="MobiDB-lite"/>
    </source>
</evidence>
<dbReference type="PANTHER" id="PTHR37984:SF5">
    <property type="entry name" value="PROTEIN NYNRIN-LIKE"/>
    <property type="match status" value="1"/>
</dbReference>
<proteinExistence type="predicted"/>
<keyword evidence="1" id="KW-0808">Transferase</keyword>
<gene>
    <name evidence="10" type="ORF">ILUMI_00918</name>
</gene>
<dbReference type="InterPro" id="IPR041373">
    <property type="entry name" value="RT_RNaseH"/>
</dbReference>
<evidence type="ECO:0008006" key="12">
    <source>
        <dbReference type="Google" id="ProtNLM"/>
    </source>
</evidence>
<dbReference type="CDD" id="cd09274">
    <property type="entry name" value="RNase_HI_RT_Ty3"/>
    <property type="match status" value="1"/>
</dbReference>
<feature type="domain" description="Reverse transcriptase RNase H-like" evidence="9">
    <location>
        <begin position="523"/>
        <end position="630"/>
    </location>
</feature>
<sequence>MALIGSIEPFNPSESDIISYMERMEQLFECNEVPKEKQVAMFLTLIGGEAYNVLKDLVDPVLPSTKTYKDLKEVLSNHYCPKKLVIAERYKFYGAQQDPSEDVKSFVAKDKFVCGLRSENIKRKLLTEEDLSWDKAFKIAVSMELAEGQETTTVNVLVKEIEENGEPDEEDSLDLGFISEIQSENEKSLMVKLQIEGRLVDFEIDSGAWYNLKVVTGESVKIIGEVKVTVACKNKIYCLPLVILDGSRKFMPLLGRNWLNVLKPNWKNLFHLSHVTHKDVKVVENKSEQQCTSGSEVKLARANSAEQSSNKRTHYITEIREKFAAVFSERSNSFIDKFKVELKIKEGTQPILHRAYDMPYALKEKVDLELSKMVKAGILSKVSFSNWASPIVVVPKKNSDELRICVDFKKTLNRVLDSDHCVLPLPEDIFACLSGNEYFTVIDLKGAYQQLQISKMSRELLTINTHVGLFTYNRLTYGISAAPGIFQTVMDTMLSGWSADCEKAFEESKQLLSSDKLLVHYNPKLPIYLTCDSSGYGVGAILSHRLNGEDRPILFASSTLSQAEKKYSNLEREALALIFGLRKFHKYIFARKFVLITDHQPLQFIFARNKGIPVSAAARITRWAITLSGYNYDIEYKKGKLVSNADGLSRLPMDGVTDVPDCLYSFNLINNVPLHNGDIVSALKKDNVLIKVVDMTISGWPNAIHDQQIKPYFKKRHELTVEQNCLLLGNKVVVPEALRNRILELFHEQHLGIVRTKNVVTILLLVAGNSPSTVTGLSPAESILKNRPRTRFDLLKPNIYQTCKPTGLSTNSAKLYNVNELVYVKNAQTRLWNKGKIVKVCSHSTYLVLIENEVKFVHADSIRPRYNDVTYGGYSDSVSVTPVTMPTIKFTNSSNLNNKEDQGDKVVQDNINSPTKNVTTVVTIPTSVASPQNSNECSSQTSVVTRSGRASKPPARLDL</sequence>
<keyword evidence="6" id="KW-0695">RNA-directed DNA polymerase</keyword>
<dbReference type="InterPro" id="IPR050951">
    <property type="entry name" value="Retrovirus_Pol_polyprotein"/>
</dbReference>
<accession>A0A8K0DKP9</accession>
<dbReference type="CDD" id="cd01647">
    <property type="entry name" value="RT_LTR"/>
    <property type="match status" value="1"/>
</dbReference>
<dbReference type="PANTHER" id="PTHR37984">
    <property type="entry name" value="PROTEIN CBG26694"/>
    <property type="match status" value="1"/>
</dbReference>
<reference evidence="10" key="1">
    <citation type="submission" date="2019-08" db="EMBL/GenBank/DDBJ databases">
        <title>The genome of the North American firefly Photinus pyralis.</title>
        <authorList>
            <consortium name="Photinus pyralis genome working group"/>
            <person name="Fallon T.R."/>
            <person name="Sander Lower S.E."/>
            <person name="Weng J.-K."/>
        </authorList>
    </citation>
    <scope>NUCLEOTIDE SEQUENCE</scope>
    <source>
        <strain evidence="10">TRF0915ILg1</strain>
        <tissue evidence="10">Whole body</tissue>
    </source>
</reference>
<evidence type="ECO:0000313" key="10">
    <source>
        <dbReference type="EMBL" id="KAF2905267.1"/>
    </source>
</evidence>
<feature type="domain" description="Reverse transcriptase" evidence="8">
    <location>
        <begin position="394"/>
        <end position="501"/>
    </location>
</feature>
<dbReference type="SUPFAM" id="SSF56672">
    <property type="entry name" value="DNA/RNA polymerases"/>
    <property type="match status" value="1"/>
</dbReference>
<evidence type="ECO:0000256" key="6">
    <source>
        <dbReference type="ARBA" id="ARBA00022918"/>
    </source>
</evidence>
<evidence type="ECO:0000256" key="3">
    <source>
        <dbReference type="ARBA" id="ARBA00022722"/>
    </source>
</evidence>